<protein>
    <submittedName>
        <fullName evidence="1">Uncharacterized protein</fullName>
    </submittedName>
</protein>
<accession>A0A367IQK6</accession>
<sequence>MSIFKAYLQDLGNSAEAILGELVAQKQKIIVKHSVNEFEEQEGTVEQPANYWSCLFNSLKRNFITDKSNVDWESKSYNYILEILGDIANVVTYKAKISRRSSFTERYRSEGAGCCGLIKYVALDPY</sequence>
<dbReference type="Proteomes" id="UP000252139">
    <property type="component" value="Unassembled WGS sequence"/>
</dbReference>
<dbReference type="AlphaFoldDB" id="A0A367IQK6"/>
<name>A0A367IQK6_RHIAZ</name>
<keyword evidence="2" id="KW-1185">Reference proteome</keyword>
<gene>
    <name evidence="1" type="ORF">CU097_002820</name>
</gene>
<comment type="caution">
    <text evidence="1">The sequence shown here is derived from an EMBL/GenBank/DDBJ whole genome shotgun (WGS) entry which is preliminary data.</text>
</comment>
<proteinExistence type="predicted"/>
<reference evidence="1 2" key="1">
    <citation type="journal article" date="2018" name="G3 (Bethesda)">
        <title>Phylogenetic and Phylogenomic Definition of Rhizopus Species.</title>
        <authorList>
            <person name="Gryganskyi A.P."/>
            <person name="Golan J."/>
            <person name="Dolatabadi S."/>
            <person name="Mondo S."/>
            <person name="Robb S."/>
            <person name="Idnurm A."/>
            <person name="Muszewska A."/>
            <person name="Steczkiewicz K."/>
            <person name="Masonjones S."/>
            <person name="Liao H.L."/>
            <person name="Gajdeczka M.T."/>
            <person name="Anike F."/>
            <person name="Vuek A."/>
            <person name="Anishchenko I.M."/>
            <person name="Voigt K."/>
            <person name="de Hoog G.S."/>
            <person name="Smith M.E."/>
            <person name="Heitman J."/>
            <person name="Vilgalys R."/>
            <person name="Stajich J.E."/>
        </authorList>
    </citation>
    <scope>NUCLEOTIDE SEQUENCE [LARGE SCALE GENOMIC DNA]</scope>
    <source>
        <strain evidence="1 2">CBS 357.93</strain>
    </source>
</reference>
<evidence type="ECO:0000313" key="1">
    <source>
        <dbReference type="EMBL" id="RCH79942.1"/>
    </source>
</evidence>
<evidence type="ECO:0000313" key="2">
    <source>
        <dbReference type="Proteomes" id="UP000252139"/>
    </source>
</evidence>
<organism evidence="1 2">
    <name type="scientific">Rhizopus azygosporus</name>
    <name type="common">Rhizopus microsporus var. azygosporus</name>
    <dbReference type="NCBI Taxonomy" id="86630"/>
    <lineage>
        <taxon>Eukaryota</taxon>
        <taxon>Fungi</taxon>
        <taxon>Fungi incertae sedis</taxon>
        <taxon>Mucoromycota</taxon>
        <taxon>Mucoromycotina</taxon>
        <taxon>Mucoromycetes</taxon>
        <taxon>Mucorales</taxon>
        <taxon>Mucorineae</taxon>
        <taxon>Rhizopodaceae</taxon>
        <taxon>Rhizopus</taxon>
    </lineage>
</organism>
<dbReference type="EMBL" id="PJQL01004190">
    <property type="protein sequence ID" value="RCH79942.1"/>
    <property type="molecule type" value="Genomic_DNA"/>
</dbReference>